<dbReference type="RefSeq" id="WP_062928597.1">
    <property type="nucleotide sequence ID" value="NZ_CP015098.1"/>
</dbReference>
<keyword evidence="3" id="KW-1185">Reference proteome</keyword>
<gene>
    <name evidence="2" type="ORF">A4E84_24415</name>
</gene>
<evidence type="ECO:0000313" key="3">
    <source>
        <dbReference type="Proteomes" id="UP000076096"/>
    </source>
</evidence>
<reference evidence="3" key="1">
    <citation type="submission" date="2016-04" db="EMBL/GenBank/DDBJ databases">
        <authorList>
            <person name="Zhang B."/>
        </authorList>
    </citation>
    <scope>NUCLEOTIDE SEQUENCE [LARGE SCALE GENOMIC DNA]</scope>
    <source>
        <strain evidence="3">S10</strain>
    </source>
</reference>
<dbReference type="AlphaFoldDB" id="A0A143C4F8"/>
<proteinExistence type="predicted"/>
<keyword evidence="1" id="KW-1133">Transmembrane helix</keyword>
<dbReference type="STRING" id="1783515.A4E84_24415"/>
<accession>A0A143C4F8</accession>
<evidence type="ECO:0000313" key="2">
    <source>
        <dbReference type="EMBL" id="AMW12357.1"/>
    </source>
</evidence>
<name>A0A143C4F8_9ACTN</name>
<protein>
    <submittedName>
        <fullName evidence="2">Uncharacterized protein</fullName>
    </submittedName>
</protein>
<sequence length="103" mass="11082">MRTGKGDISGWLGRVLPAVVLLGCLLSWPALAAGVWPSVVVGALRACRRPRAGGSVVRWCAALAVDVAVSAVFPYVRPLRRRTLRKAVTLCAVLYVSVTERLR</sequence>
<organism evidence="2 3">
    <name type="scientific">Streptomyces qaidamensis</name>
    <dbReference type="NCBI Taxonomy" id="1783515"/>
    <lineage>
        <taxon>Bacteria</taxon>
        <taxon>Bacillati</taxon>
        <taxon>Actinomycetota</taxon>
        <taxon>Actinomycetes</taxon>
        <taxon>Kitasatosporales</taxon>
        <taxon>Streptomycetaceae</taxon>
        <taxon>Streptomyces</taxon>
        <taxon>Streptomyces aurantiacus group</taxon>
    </lineage>
</organism>
<evidence type="ECO:0000256" key="1">
    <source>
        <dbReference type="SAM" id="Phobius"/>
    </source>
</evidence>
<dbReference type="Proteomes" id="UP000076096">
    <property type="component" value="Chromosome"/>
</dbReference>
<keyword evidence="1" id="KW-0812">Transmembrane</keyword>
<dbReference type="KEGG" id="stsi:A4E84_24415"/>
<keyword evidence="1" id="KW-0472">Membrane</keyword>
<feature type="transmembrane region" description="Helical" evidence="1">
    <location>
        <begin position="56"/>
        <end position="76"/>
    </location>
</feature>
<dbReference type="EMBL" id="CP015098">
    <property type="protein sequence ID" value="AMW12357.1"/>
    <property type="molecule type" value="Genomic_DNA"/>
</dbReference>